<dbReference type="GO" id="GO:0009251">
    <property type="term" value="P:glucan catabolic process"/>
    <property type="evidence" value="ECO:0007669"/>
    <property type="project" value="TreeGrafter"/>
</dbReference>
<dbReference type="PANTHER" id="PTHR42715">
    <property type="entry name" value="BETA-GLUCOSIDASE"/>
    <property type="match status" value="1"/>
</dbReference>
<dbReference type="PROSITE" id="PS51318">
    <property type="entry name" value="TAT"/>
    <property type="match status" value="1"/>
</dbReference>
<gene>
    <name evidence="7" type="ORF">DJ018_07025</name>
</gene>
<dbReference type="Proteomes" id="UP000249725">
    <property type="component" value="Unassembled WGS sequence"/>
</dbReference>
<accession>A0A328ATX0</accession>
<evidence type="ECO:0000256" key="4">
    <source>
        <dbReference type="ARBA" id="ARBA00032194"/>
    </source>
</evidence>
<sequence length="765" mass="81128">MEASRRTVLAGGAALTVTALSPAAHALPARPEHVRRVQDLLAQMTLEEKFGQLNQPAGGRQKALNSRIDAAALDLVRRGGVGSYLHVMGAQFLRDLQRVAVEESRLKIPLLFAMDVIHGFRTIYPVPLGIAASFEPEVARKVARMAAVEASVAGLHWTFSPMVDIARDPRWGRIVEGAGEDPFLGSAIAVAHVQGYQGDDLRGKDVVLSCAKHFVAYGAAEGGRDYDRAELSDRTLQEVYLPPFYASAKAGAATFMTAFNEVSGTPMHANAPLNEGLLRDGWKWDGLIVSDWGAIAELIPHGVAGTPAEAAALALKAGVDMDMAGGIYVGALREAIAADPSLMPYLDRSVGRVLMTKARLGLFEDPYRFGDPAREKTVMLSPAHRAIAREAAHKSMVLLKNEGGLLPIAPSVRRIAVVGALADDASSALGSWRARGQAEEAKTLLTALRESAGSRVQITYEPGAGTRDANLAGVPAAVAVAQAADLTLLVIGEDYDHSGEARSRADINLPAPQAALAKAVLDTGKPVVVVLMNGRPLALADVLTRAPAALETWFLGVESGPAIVDVLFGKVAPGGKLPVGMPRASGGAPAYYAHPPTGRPADPDLAKDTARYMDVDVGPLFPFGHGLSYADFRYSEVTLDRREVGPDGSVAITVAITNTGKVTADEVVQLYMRDPVAATARPVKELRGFKRLTLRPGETRRVSFRLAAAQTAFWEAGRWRIQKGLIEVMVGASSEDIRSRSSFTITADGWGAEPAAAIVTPTTVA</sequence>
<dbReference type="Gene3D" id="2.60.40.10">
    <property type="entry name" value="Immunoglobulins"/>
    <property type="match status" value="1"/>
</dbReference>
<dbReference type="InterPro" id="IPR036881">
    <property type="entry name" value="Glyco_hydro_3_C_sf"/>
</dbReference>
<evidence type="ECO:0000313" key="8">
    <source>
        <dbReference type="Proteomes" id="UP000249725"/>
    </source>
</evidence>
<comment type="similarity">
    <text evidence="1">Belongs to the glycosyl hydrolase 3 family.</text>
</comment>
<protein>
    <recommendedName>
        <fullName evidence="5">Beta-D-glucoside glucohydrolase</fullName>
    </recommendedName>
    <alternativeName>
        <fullName evidence="3">Cellobiase</fullName>
    </alternativeName>
    <alternativeName>
        <fullName evidence="4">Gentiobiase</fullName>
    </alternativeName>
</protein>
<dbReference type="Gene3D" id="3.40.50.1700">
    <property type="entry name" value="Glycoside hydrolase family 3 C-terminal domain"/>
    <property type="match status" value="1"/>
</dbReference>
<dbReference type="InterPro" id="IPR050288">
    <property type="entry name" value="Cellulose_deg_GH3"/>
</dbReference>
<dbReference type="Pfam" id="PF14310">
    <property type="entry name" value="Fn3-like"/>
    <property type="match status" value="1"/>
</dbReference>
<proteinExistence type="inferred from homology"/>
<evidence type="ECO:0000256" key="2">
    <source>
        <dbReference type="ARBA" id="ARBA00022801"/>
    </source>
</evidence>
<dbReference type="InterPro" id="IPR002772">
    <property type="entry name" value="Glyco_hydro_3_C"/>
</dbReference>
<evidence type="ECO:0000256" key="1">
    <source>
        <dbReference type="ARBA" id="ARBA00005336"/>
    </source>
</evidence>
<dbReference type="FunFam" id="2.60.40.10:FF:000495">
    <property type="entry name" value="Periplasmic beta-glucosidase"/>
    <property type="match status" value="1"/>
</dbReference>
<dbReference type="EMBL" id="QFYR01000001">
    <property type="protein sequence ID" value="RAK57671.1"/>
    <property type="molecule type" value="Genomic_DNA"/>
</dbReference>
<comment type="caution">
    <text evidence="7">The sequence shown here is derived from an EMBL/GenBank/DDBJ whole genome shotgun (WGS) entry which is preliminary data.</text>
</comment>
<feature type="domain" description="Fibronectin type III-like" evidence="6">
    <location>
        <begin position="666"/>
        <end position="734"/>
    </location>
</feature>
<dbReference type="Pfam" id="PF00933">
    <property type="entry name" value="Glyco_hydro_3"/>
    <property type="match status" value="1"/>
</dbReference>
<dbReference type="InterPro" id="IPR026891">
    <property type="entry name" value="Fn3-like"/>
</dbReference>
<dbReference type="SUPFAM" id="SSF51445">
    <property type="entry name" value="(Trans)glycosidases"/>
    <property type="match status" value="1"/>
</dbReference>
<evidence type="ECO:0000313" key="7">
    <source>
        <dbReference type="EMBL" id="RAK57671.1"/>
    </source>
</evidence>
<evidence type="ECO:0000256" key="5">
    <source>
        <dbReference type="ARBA" id="ARBA00032594"/>
    </source>
</evidence>
<organism evidence="7 8">
    <name type="scientific">Phenylobacterium deserti</name>
    <dbReference type="NCBI Taxonomy" id="1914756"/>
    <lineage>
        <taxon>Bacteria</taxon>
        <taxon>Pseudomonadati</taxon>
        <taxon>Pseudomonadota</taxon>
        <taxon>Alphaproteobacteria</taxon>
        <taxon>Caulobacterales</taxon>
        <taxon>Caulobacteraceae</taxon>
        <taxon>Phenylobacterium</taxon>
    </lineage>
</organism>
<dbReference type="InterPro" id="IPR001764">
    <property type="entry name" value="Glyco_hydro_3_N"/>
</dbReference>
<keyword evidence="2" id="KW-0378">Hydrolase</keyword>
<dbReference type="OrthoDB" id="9781691at2"/>
<dbReference type="PANTHER" id="PTHR42715:SF10">
    <property type="entry name" value="BETA-GLUCOSIDASE"/>
    <property type="match status" value="1"/>
</dbReference>
<dbReference type="SMART" id="SM01217">
    <property type="entry name" value="Fn3_like"/>
    <property type="match status" value="1"/>
</dbReference>
<evidence type="ECO:0000259" key="6">
    <source>
        <dbReference type="SMART" id="SM01217"/>
    </source>
</evidence>
<name>A0A328ATX0_9CAUL</name>
<dbReference type="PRINTS" id="PR00133">
    <property type="entry name" value="GLHYDRLASE3"/>
</dbReference>
<dbReference type="InterPro" id="IPR006311">
    <property type="entry name" value="TAT_signal"/>
</dbReference>
<dbReference type="RefSeq" id="WP_111514122.1">
    <property type="nucleotide sequence ID" value="NZ_QFYR01000001.1"/>
</dbReference>
<dbReference type="Pfam" id="PF01915">
    <property type="entry name" value="Glyco_hydro_3_C"/>
    <property type="match status" value="1"/>
</dbReference>
<reference evidence="8" key="1">
    <citation type="submission" date="2018-05" db="EMBL/GenBank/DDBJ databases">
        <authorList>
            <person name="Li X."/>
        </authorList>
    </citation>
    <scope>NUCLEOTIDE SEQUENCE [LARGE SCALE GENOMIC DNA]</scope>
    <source>
        <strain evidence="8">YIM 73061</strain>
    </source>
</reference>
<dbReference type="GO" id="GO:0008422">
    <property type="term" value="F:beta-glucosidase activity"/>
    <property type="evidence" value="ECO:0007669"/>
    <property type="project" value="UniProtKB-ARBA"/>
</dbReference>
<dbReference type="InterPro" id="IPR013783">
    <property type="entry name" value="Ig-like_fold"/>
</dbReference>
<keyword evidence="8" id="KW-1185">Reference proteome</keyword>
<dbReference type="FunFam" id="3.20.20.300:FF:000005">
    <property type="entry name" value="Periplasmic beta-glucosidase"/>
    <property type="match status" value="1"/>
</dbReference>
<dbReference type="InterPro" id="IPR017853">
    <property type="entry name" value="GH"/>
</dbReference>
<dbReference type="InterPro" id="IPR036962">
    <property type="entry name" value="Glyco_hydro_3_N_sf"/>
</dbReference>
<dbReference type="SUPFAM" id="SSF52279">
    <property type="entry name" value="Beta-D-glucan exohydrolase, C-terminal domain"/>
    <property type="match status" value="1"/>
</dbReference>
<dbReference type="Gene3D" id="3.20.20.300">
    <property type="entry name" value="Glycoside hydrolase, family 3, N-terminal domain"/>
    <property type="match status" value="1"/>
</dbReference>
<evidence type="ECO:0000256" key="3">
    <source>
        <dbReference type="ARBA" id="ARBA00031448"/>
    </source>
</evidence>
<dbReference type="AlphaFoldDB" id="A0A328ATX0"/>